<dbReference type="AlphaFoldDB" id="A0A8H7XLC6"/>
<dbReference type="Pfam" id="PF00067">
    <property type="entry name" value="p450"/>
    <property type="match status" value="1"/>
</dbReference>
<dbReference type="PANTHER" id="PTHR46206:SF7">
    <property type="entry name" value="P450, PUTATIVE (EUROFUNG)-RELATED"/>
    <property type="match status" value="1"/>
</dbReference>
<keyword evidence="4" id="KW-0560">Oxidoreductase</keyword>
<keyword evidence="7" id="KW-0472">Membrane</keyword>
<dbReference type="GO" id="GO:0004497">
    <property type="term" value="F:monooxygenase activity"/>
    <property type="evidence" value="ECO:0007669"/>
    <property type="project" value="InterPro"/>
</dbReference>
<comment type="caution">
    <text evidence="9">The sequence shown here is derived from an EMBL/GenBank/DDBJ whole genome shotgun (WGS) entry which is preliminary data.</text>
</comment>
<feature type="binding site" description="axial binding residue" evidence="6">
    <location>
        <position position="447"/>
    </location>
    <ligand>
        <name>heme</name>
        <dbReference type="ChEBI" id="CHEBI:30413"/>
    </ligand>
    <ligandPart>
        <name>Fe</name>
        <dbReference type="ChEBI" id="CHEBI:18248"/>
    </ligandPart>
</feature>
<keyword evidence="7" id="KW-1133">Transmembrane helix</keyword>
<keyword evidence="8" id="KW-0732">Signal</keyword>
<dbReference type="GO" id="GO:0020037">
    <property type="term" value="F:heme binding"/>
    <property type="evidence" value="ECO:0007669"/>
    <property type="project" value="InterPro"/>
</dbReference>
<evidence type="ECO:0000256" key="8">
    <source>
        <dbReference type="SAM" id="SignalP"/>
    </source>
</evidence>
<dbReference type="InterPro" id="IPR002403">
    <property type="entry name" value="Cyt_P450_E_grp-IV"/>
</dbReference>
<dbReference type="InterPro" id="IPR001128">
    <property type="entry name" value="Cyt_P450"/>
</dbReference>
<keyword evidence="5 6" id="KW-0408">Iron</keyword>
<evidence type="ECO:0000256" key="4">
    <source>
        <dbReference type="ARBA" id="ARBA00023002"/>
    </source>
</evidence>
<evidence type="ECO:0000256" key="3">
    <source>
        <dbReference type="ARBA" id="ARBA00022723"/>
    </source>
</evidence>
<dbReference type="InterPro" id="IPR036396">
    <property type="entry name" value="Cyt_P450_sf"/>
</dbReference>
<comment type="similarity">
    <text evidence="2">Belongs to the cytochrome P450 family.</text>
</comment>
<evidence type="ECO:0000256" key="5">
    <source>
        <dbReference type="ARBA" id="ARBA00023004"/>
    </source>
</evidence>
<name>A0A8H7XLC6_PSICU</name>
<evidence type="ECO:0008006" key="10">
    <source>
        <dbReference type="Google" id="ProtNLM"/>
    </source>
</evidence>
<dbReference type="PANTHER" id="PTHR46206">
    <property type="entry name" value="CYTOCHROME P450"/>
    <property type="match status" value="1"/>
</dbReference>
<dbReference type="Gene3D" id="1.10.630.10">
    <property type="entry name" value="Cytochrome P450"/>
    <property type="match status" value="1"/>
</dbReference>
<comment type="cofactor">
    <cofactor evidence="1 6">
        <name>heme</name>
        <dbReference type="ChEBI" id="CHEBI:30413"/>
    </cofactor>
</comment>
<keyword evidence="3 6" id="KW-0479">Metal-binding</keyword>
<feature type="transmembrane region" description="Helical" evidence="7">
    <location>
        <begin position="294"/>
        <end position="320"/>
    </location>
</feature>
<reference evidence="9" key="1">
    <citation type="submission" date="2021-02" db="EMBL/GenBank/DDBJ databases">
        <title>Psilocybe cubensis genome.</title>
        <authorList>
            <person name="Mckernan K.J."/>
            <person name="Crawford S."/>
            <person name="Trippe A."/>
            <person name="Kane L.T."/>
            <person name="Mclaughlin S."/>
        </authorList>
    </citation>
    <scope>NUCLEOTIDE SEQUENCE [LARGE SCALE GENOMIC DNA]</scope>
    <source>
        <strain evidence="9">MGC-MH-2018</strain>
    </source>
</reference>
<dbReference type="GO" id="GO:0016705">
    <property type="term" value="F:oxidoreductase activity, acting on paired donors, with incorporation or reduction of molecular oxygen"/>
    <property type="evidence" value="ECO:0007669"/>
    <property type="project" value="InterPro"/>
</dbReference>
<evidence type="ECO:0000256" key="1">
    <source>
        <dbReference type="ARBA" id="ARBA00001971"/>
    </source>
</evidence>
<organism evidence="9">
    <name type="scientific">Psilocybe cubensis</name>
    <name type="common">Psychedelic mushroom</name>
    <name type="synonym">Stropharia cubensis</name>
    <dbReference type="NCBI Taxonomy" id="181762"/>
    <lineage>
        <taxon>Eukaryota</taxon>
        <taxon>Fungi</taxon>
        <taxon>Dikarya</taxon>
        <taxon>Basidiomycota</taxon>
        <taxon>Agaricomycotina</taxon>
        <taxon>Agaricomycetes</taxon>
        <taxon>Agaricomycetidae</taxon>
        <taxon>Agaricales</taxon>
        <taxon>Agaricineae</taxon>
        <taxon>Strophariaceae</taxon>
        <taxon>Psilocybe</taxon>
    </lineage>
</organism>
<feature type="signal peptide" evidence="8">
    <location>
        <begin position="1"/>
        <end position="26"/>
    </location>
</feature>
<accession>A0A8H7XLC6</accession>
<dbReference type="SUPFAM" id="SSF48264">
    <property type="entry name" value="Cytochrome P450"/>
    <property type="match status" value="1"/>
</dbReference>
<evidence type="ECO:0000256" key="2">
    <source>
        <dbReference type="ARBA" id="ARBA00010617"/>
    </source>
</evidence>
<keyword evidence="6" id="KW-0349">Heme</keyword>
<keyword evidence="7" id="KW-0812">Transmembrane</keyword>
<sequence>MIAQLFSAVVFVAVAGIALLLHDISCSKKEDHLPPFVYISDDELANDPRNVLENALKQHGSVIRIPRRDRIEYIVDDIYLEEVLTGYTNFSFEKGALMALNMGFLLYIPRFVATADHLVHSEIISKIHSVIDKGDLPATSIQDVVPVFEEKIRQFKEKVNTMDPPRPVDINKLVHRTMSEAMIILFLGKSYASSQNVKSICRAMEEVGSLSGIINNTNKLALLFPRTWTFFNRPRATFMMMYHFCGVGTKAFMQMGGKNSAKPQDEPLEESVLFKYAERFRDKQTGRIGICQRAIMLCLFLPILFASVHQTSVIMIFVILELAKRPEVIPEINKEFLPETGIDGTPQITYATLRNAERLDSFIREVMRTKGDTLGTMRMALRDVKLGKYIVPSGAFIIPLASLSYRSKEHHGPDAEEFIADRWVGRGAPATMVSSGYWPFGLGRWACPGRVLAVSEIKLFVLFLVNELTFELEGGEYEVVDRLLTSTVAPRGRILFSPR</sequence>
<evidence type="ECO:0000256" key="7">
    <source>
        <dbReference type="SAM" id="Phobius"/>
    </source>
</evidence>
<feature type="chain" id="PRO_5034243209" description="Cytochrome P450" evidence="8">
    <location>
        <begin position="27"/>
        <end position="499"/>
    </location>
</feature>
<dbReference type="EMBL" id="JAFIQS010000014">
    <property type="protein sequence ID" value="KAG5163690.1"/>
    <property type="molecule type" value="Genomic_DNA"/>
</dbReference>
<proteinExistence type="inferred from homology"/>
<gene>
    <name evidence="9" type="ORF">JR316_011479</name>
</gene>
<dbReference type="GO" id="GO:0005506">
    <property type="term" value="F:iron ion binding"/>
    <property type="evidence" value="ECO:0007669"/>
    <property type="project" value="InterPro"/>
</dbReference>
<evidence type="ECO:0000256" key="6">
    <source>
        <dbReference type="PIRSR" id="PIRSR602403-1"/>
    </source>
</evidence>
<evidence type="ECO:0000313" key="9">
    <source>
        <dbReference type="EMBL" id="KAG5163690.1"/>
    </source>
</evidence>
<dbReference type="PRINTS" id="PR00465">
    <property type="entry name" value="EP450IV"/>
</dbReference>
<protein>
    <recommendedName>
        <fullName evidence="10">Cytochrome P450</fullName>
    </recommendedName>
</protein>